<keyword evidence="3" id="KW-1185">Reference proteome</keyword>
<reference evidence="2" key="1">
    <citation type="journal article" date="2022" name="bioRxiv">
        <title>Sequencing and chromosome-scale assembly of the giantPleurodeles waltlgenome.</title>
        <authorList>
            <person name="Brown T."/>
            <person name="Elewa A."/>
            <person name="Iarovenko S."/>
            <person name="Subramanian E."/>
            <person name="Araus A.J."/>
            <person name="Petzold A."/>
            <person name="Susuki M."/>
            <person name="Suzuki K.-i.T."/>
            <person name="Hayashi T."/>
            <person name="Toyoda A."/>
            <person name="Oliveira C."/>
            <person name="Osipova E."/>
            <person name="Leigh N.D."/>
            <person name="Simon A."/>
            <person name="Yun M.H."/>
        </authorList>
    </citation>
    <scope>NUCLEOTIDE SEQUENCE</scope>
    <source>
        <strain evidence="2">20211129_DDA</strain>
        <tissue evidence="2">Liver</tissue>
    </source>
</reference>
<proteinExistence type="predicted"/>
<evidence type="ECO:0000313" key="3">
    <source>
        <dbReference type="Proteomes" id="UP001066276"/>
    </source>
</evidence>
<dbReference type="Proteomes" id="UP001066276">
    <property type="component" value="Chromosome 12"/>
</dbReference>
<organism evidence="2 3">
    <name type="scientific">Pleurodeles waltl</name>
    <name type="common">Iberian ribbed newt</name>
    <dbReference type="NCBI Taxonomy" id="8319"/>
    <lineage>
        <taxon>Eukaryota</taxon>
        <taxon>Metazoa</taxon>
        <taxon>Chordata</taxon>
        <taxon>Craniata</taxon>
        <taxon>Vertebrata</taxon>
        <taxon>Euteleostomi</taxon>
        <taxon>Amphibia</taxon>
        <taxon>Batrachia</taxon>
        <taxon>Caudata</taxon>
        <taxon>Salamandroidea</taxon>
        <taxon>Salamandridae</taxon>
        <taxon>Pleurodelinae</taxon>
        <taxon>Pleurodeles</taxon>
    </lineage>
</organism>
<dbReference type="EMBL" id="JANPWB010000016">
    <property type="protein sequence ID" value="KAJ1082159.1"/>
    <property type="molecule type" value="Genomic_DNA"/>
</dbReference>
<evidence type="ECO:0000256" key="1">
    <source>
        <dbReference type="SAM" id="MobiDB-lite"/>
    </source>
</evidence>
<sequence>MDLQAAKIEMIIKEMERFKDDGEVKELLIKMVTSLQKYDEDNMERKARKCTRDRLDYQYGRVYTFAKKYDFLRSKEKLNVSKSPSPSESDISSDPGSSAAEHIKLWLNFVINLEYQHFG</sequence>
<feature type="compositionally biased region" description="Low complexity" evidence="1">
    <location>
        <begin position="81"/>
        <end position="97"/>
    </location>
</feature>
<gene>
    <name evidence="2" type="ORF">NDU88_002329</name>
</gene>
<name>A0AAV7KVT2_PLEWA</name>
<evidence type="ECO:0000313" key="2">
    <source>
        <dbReference type="EMBL" id="KAJ1082159.1"/>
    </source>
</evidence>
<accession>A0AAV7KVT2</accession>
<protein>
    <submittedName>
        <fullName evidence="2">Uncharacterized protein</fullName>
    </submittedName>
</protein>
<feature type="region of interest" description="Disordered" evidence="1">
    <location>
        <begin position="78"/>
        <end position="97"/>
    </location>
</feature>
<comment type="caution">
    <text evidence="2">The sequence shown here is derived from an EMBL/GenBank/DDBJ whole genome shotgun (WGS) entry which is preliminary data.</text>
</comment>
<dbReference type="AlphaFoldDB" id="A0AAV7KVT2"/>